<sequence length="47" mass="5165">MVATQDAGGTTHGIEYLDLYRRVDFSTLNRLAAWRPGTDNGVVLVTI</sequence>
<gene>
    <name evidence="1" type="ORF">SPPYR_1567</name>
</gene>
<dbReference type="EMBL" id="LT598653">
    <property type="protein sequence ID" value="SBV32687.1"/>
    <property type="molecule type" value="Genomic_DNA"/>
</dbReference>
<dbReference type="KEGG" id="sphu:SPPYR_1567"/>
<dbReference type="RefSeq" id="WP_295325914.1">
    <property type="nucleotide sequence ID" value="NZ_LT598653.1"/>
</dbReference>
<name>A0A1Y5PYV1_9SPHN</name>
<accession>A0A1Y5PYV1</accession>
<protein>
    <submittedName>
        <fullName evidence="1">Uncharacterized protein</fullName>
    </submittedName>
</protein>
<reference evidence="1" key="1">
    <citation type="submission" date="2016-03" db="EMBL/GenBank/DDBJ databases">
        <authorList>
            <person name="Ploux O."/>
        </authorList>
    </citation>
    <scope>NUCLEOTIDE SEQUENCE</scope>
    <source>
        <strain evidence="1">UC10</strain>
    </source>
</reference>
<dbReference type="AlphaFoldDB" id="A0A1Y5PYV1"/>
<proteinExistence type="predicted"/>
<evidence type="ECO:0000313" key="1">
    <source>
        <dbReference type="EMBL" id="SBV32687.1"/>
    </source>
</evidence>
<organism evidence="1">
    <name type="scientific">uncultured Sphingopyxis sp</name>
    <dbReference type="NCBI Taxonomy" id="310581"/>
    <lineage>
        <taxon>Bacteria</taxon>
        <taxon>Pseudomonadati</taxon>
        <taxon>Pseudomonadota</taxon>
        <taxon>Alphaproteobacteria</taxon>
        <taxon>Sphingomonadales</taxon>
        <taxon>Sphingomonadaceae</taxon>
        <taxon>Sphingopyxis</taxon>
        <taxon>environmental samples</taxon>
    </lineage>
</organism>